<keyword evidence="1" id="KW-0547">Nucleotide-binding</keyword>
<evidence type="ECO:0000313" key="4">
    <source>
        <dbReference type="Proteomes" id="UP000002608"/>
    </source>
</evidence>
<proteinExistence type="predicted"/>
<dbReference type="KEGG" id="spl:Spea_3452"/>
<dbReference type="RefSeq" id="WP_012156664.1">
    <property type="nucleotide sequence ID" value="NC_009901.1"/>
</dbReference>
<dbReference type="EMBL" id="CP000851">
    <property type="protein sequence ID" value="ABV88765.1"/>
    <property type="molecule type" value="Genomic_DNA"/>
</dbReference>
<accession>A8H878</accession>
<reference evidence="3 4" key="1">
    <citation type="submission" date="2007-10" db="EMBL/GenBank/DDBJ databases">
        <title>Complete sequence of Shewanella pealeana ATCC 700345.</title>
        <authorList>
            <consortium name="US DOE Joint Genome Institute"/>
            <person name="Copeland A."/>
            <person name="Lucas S."/>
            <person name="Lapidus A."/>
            <person name="Barry K."/>
            <person name="Glavina del Rio T."/>
            <person name="Dalin E."/>
            <person name="Tice H."/>
            <person name="Pitluck S."/>
            <person name="Chertkov O."/>
            <person name="Brettin T."/>
            <person name="Bruce D."/>
            <person name="Detter J.C."/>
            <person name="Han C."/>
            <person name="Schmutz J."/>
            <person name="Larimer F."/>
            <person name="Land M."/>
            <person name="Hauser L."/>
            <person name="Kyrpides N."/>
            <person name="Kim E."/>
            <person name="Zhao J.-S.Z."/>
            <person name="Manno D."/>
            <person name="Hawari J."/>
            <person name="Richardson P."/>
        </authorList>
    </citation>
    <scope>NUCLEOTIDE SEQUENCE [LARGE SCALE GENOMIC DNA]</scope>
    <source>
        <strain evidence="4">ATCC 700345 / ANG-SQ1</strain>
    </source>
</reference>
<dbReference type="HOGENOM" id="CLU_1546556_0_0_6"/>
<dbReference type="Pfam" id="PF03969">
    <property type="entry name" value="AFG1_ATPase"/>
    <property type="match status" value="1"/>
</dbReference>
<sequence length="173" mass="19623">MTRQAANLLSQQQQLIVRDAETSVDACTGVDLNIARRGPLARYQDLVEQQQIIDDGAQHQAIAALERLHRQLIQVPHTQQPSHVHPECQGIYMWGDVGRGKTYLMDLFYQSLECESESESKTEVPKLRLHFHRFMARIHKELISEAASLITSIKSQLMLHVLPVKGFTGVTKI</sequence>
<dbReference type="OrthoDB" id="9774491at2"/>
<name>A8H878_SHEPA</name>
<dbReference type="PANTHER" id="PTHR12169">
    <property type="entry name" value="ATPASE N2B"/>
    <property type="match status" value="1"/>
</dbReference>
<keyword evidence="4" id="KW-1185">Reference proteome</keyword>
<dbReference type="InterPro" id="IPR005654">
    <property type="entry name" value="ATPase_AFG1-like"/>
</dbReference>
<evidence type="ECO:0000256" key="2">
    <source>
        <dbReference type="ARBA" id="ARBA00022840"/>
    </source>
</evidence>
<dbReference type="PANTHER" id="PTHR12169:SF6">
    <property type="entry name" value="AFG1-LIKE ATPASE"/>
    <property type="match status" value="1"/>
</dbReference>
<dbReference type="Gene3D" id="3.40.50.300">
    <property type="entry name" value="P-loop containing nucleotide triphosphate hydrolases"/>
    <property type="match status" value="1"/>
</dbReference>
<dbReference type="STRING" id="398579.Spea_3452"/>
<gene>
    <name evidence="3" type="ordered locus">Spea_3452</name>
</gene>
<dbReference type="InterPro" id="IPR027417">
    <property type="entry name" value="P-loop_NTPase"/>
</dbReference>
<dbReference type="GO" id="GO:0016887">
    <property type="term" value="F:ATP hydrolysis activity"/>
    <property type="evidence" value="ECO:0007669"/>
    <property type="project" value="InterPro"/>
</dbReference>
<dbReference type="GO" id="GO:0005737">
    <property type="term" value="C:cytoplasm"/>
    <property type="evidence" value="ECO:0007669"/>
    <property type="project" value="TreeGrafter"/>
</dbReference>
<dbReference type="GO" id="GO:0005524">
    <property type="term" value="F:ATP binding"/>
    <property type="evidence" value="ECO:0007669"/>
    <property type="project" value="UniProtKB-KW"/>
</dbReference>
<dbReference type="GO" id="GO:0032153">
    <property type="term" value="C:cell division site"/>
    <property type="evidence" value="ECO:0007669"/>
    <property type="project" value="TreeGrafter"/>
</dbReference>
<organism evidence="3 4">
    <name type="scientific">Shewanella pealeana (strain ATCC 700345 / ANG-SQ1)</name>
    <dbReference type="NCBI Taxonomy" id="398579"/>
    <lineage>
        <taxon>Bacteria</taxon>
        <taxon>Pseudomonadati</taxon>
        <taxon>Pseudomonadota</taxon>
        <taxon>Gammaproteobacteria</taxon>
        <taxon>Alteromonadales</taxon>
        <taxon>Shewanellaceae</taxon>
        <taxon>Shewanella</taxon>
    </lineage>
</organism>
<keyword evidence="2" id="KW-0067">ATP-binding</keyword>
<dbReference type="Proteomes" id="UP000002608">
    <property type="component" value="Chromosome"/>
</dbReference>
<dbReference type="eggNOG" id="COG1485">
    <property type="taxonomic scope" value="Bacteria"/>
</dbReference>
<evidence type="ECO:0000313" key="3">
    <source>
        <dbReference type="EMBL" id="ABV88765.1"/>
    </source>
</evidence>
<evidence type="ECO:0000256" key="1">
    <source>
        <dbReference type="ARBA" id="ARBA00022741"/>
    </source>
</evidence>
<dbReference type="GO" id="GO:0051301">
    <property type="term" value="P:cell division"/>
    <property type="evidence" value="ECO:0007669"/>
    <property type="project" value="TreeGrafter"/>
</dbReference>
<protein>
    <submittedName>
        <fullName evidence="3">ATPase-like protein</fullName>
    </submittedName>
</protein>
<dbReference type="AlphaFoldDB" id="A8H878"/>